<evidence type="ECO:0000313" key="10">
    <source>
        <dbReference type="Proteomes" id="UP000585272"/>
    </source>
</evidence>
<feature type="domain" description="VTT" evidence="8">
    <location>
        <begin position="34"/>
        <end position="160"/>
    </location>
</feature>
<evidence type="ECO:0000256" key="4">
    <source>
        <dbReference type="ARBA" id="ARBA00022692"/>
    </source>
</evidence>
<evidence type="ECO:0000256" key="6">
    <source>
        <dbReference type="ARBA" id="ARBA00023136"/>
    </source>
</evidence>
<comment type="caution">
    <text evidence="9">The sequence shown here is derived from an EMBL/GenBank/DDBJ whole genome shotgun (WGS) entry which is preliminary data.</text>
</comment>
<reference evidence="9 10" key="1">
    <citation type="submission" date="2020-08" db="EMBL/GenBank/DDBJ databases">
        <title>Genomic Encyclopedia of Archaeal and Bacterial Type Strains, Phase II (KMG-II): from individual species to whole genera.</title>
        <authorList>
            <person name="Goeker M."/>
        </authorList>
    </citation>
    <scope>NUCLEOTIDE SEQUENCE [LARGE SCALE GENOMIC DNA]</scope>
    <source>
        <strain evidence="9 10">DSM 23288</strain>
    </source>
</reference>
<evidence type="ECO:0000256" key="5">
    <source>
        <dbReference type="ARBA" id="ARBA00022989"/>
    </source>
</evidence>
<dbReference type="GO" id="GO:0005886">
    <property type="term" value="C:plasma membrane"/>
    <property type="evidence" value="ECO:0007669"/>
    <property type="project" value="UniProtKB-SubCell"/>
</dbReference>
<dbReference type="InterPro" id="IPR032816">
    <property type="entry name" value="VTT_dom"/>
</dbReference>
<evidence type="ECO:0000313" key="9">
    <source>
        <dbReference type="EMBL" id="MBB4661250.1"/>
    </source>
</evidence>
<proteinExistence type="inferred from homology"/>
<organism evidence="9 10">
    <name type="scientific">Conexibacter arvalis</name>
    <dbReference type="NCBI Taxonomy" id="912552"/>
    <lineage>
        <taxon>Bacteria</taxon>
        <taxon>Bacillati</taxon>
        <taxon>Actinomycetota</taxon>
        <taxon>Thermoleophilia</taxon>
        <taxon>Solirubrobacterales</taxon>
        <taxon>Conexibacteraceae</taxon>
        <taxon>Conexibacter</taxon>
    </lineage>
</organism>
<keyword evidence="4 7" id="KW-0812">Transmembrane</keyword>
<sequence length="209" mass="22763">MLDKITEVARDAVTTAGYPGIFAAMVAENVFPPIPSEVVLPLAGFEVDAGKLEFLLVVLAATLGSLAGALILYAIGLYGGRPLTLRWGRVLRVTAADLDRAERWFDRWGDWVVLVARVIPIARSVVSIPAGMMRMTLPRFIVLTTIGSLVWNLILVYAGKQLGANWEDVTDVVERYGLPLRILVVLGCVAGLVWLLRRRARRGDATPAA</sequence>
<feature type="transmembrane region" description="Helical" evidence="7">
    <location>
        <begin position="178"/>
        <end position="196"/>
    </location>
</feature>
<dbReference type="PANTHER" id="PTHR42709:SF6">
    <property type="entry name" value="UNDECAPRENYL PHOSPHATE TRANSPORTER A"/>
    <property type="match status" value="1"/>
</dbReference>
<keyword evidence="10" id="KW-1185">Reference proteome</keyword>
<dbReference type="EMBL" id="JACHNU010000001">
    <property type="protein sequence ID" value="MBB4661250.1"/>
    <property type="molecule type" value="Genomic_DNA"/>
</dbReference>
<name>A0A840IBD6_9ACTN</name>
<accession>A0A840IBD6</accession>
<keyword evidence="5 7" id="KW-1133">Transmembrane helix</keyword>
<dbReference type="PANTHER" id="PTHR42709">
    <property type="entry name" value="ALKALINE PHOSPHATASE LIKE PROTEIN"/>
    <property type="match status" value="1"/>
</dbReference>
<evidence type="ECO:0000256" key="7">
    <source>
        <dbReference type="SAM" id="Phobius"/>
    </source>
</evidence>
<evidence type="ECO:0000259" key="8">
    <source>
        <dbReference type="Pfam" id="PF09335"/>
    </source>
</evidence>
<evidence type="ECO:0000256" key="1">
    <source>
        <dbReference type="ARBA" id="ARBA00004651"/>
    </source>
</evidence>
<keyword evidence="3" id="KW-1003">Cell membrane</keyword>
<feature type="transmembrane region" description="Helical" evidence="7">
    <location>
        <begin position="140"/>
        <end position="158"/>
    </location>
</feature>
<dbReference type="AlphaFoldDB" id="A0A840IBD6"/>
<dbReference type="InterPro" id="IPR051311">
    <property type="entry name" value="DedA_domain"/>
</dbReference>
<feature type="transmembrane region" description="Helical" evidence="7">
    <location>
        <begin position="54"/>
        <end position="79"/>
    </location>
</feature>
<dbReference type="Pfam" id="PF09335">
    <property type="entry name" value="VTT_dom"/>
    <property type="match status" value="1"/>
</dbReference>
<evidence type="ECO:0000256" key="3">
    <source>
        <dbReference type="ARBA" id="ARBA00022475"/>
    </source>
</evidence>
<comment type="similarity">
    <text evidence="2">Belongs to the DedA family.</text>
</comment>
<keyword evidence="6 7" id="KW-0472">Membrane</keyword>
<dbReference type="Proteomes" id="UP000585272">
    <property type="component" value="Unassembled WGS sequence"/>
</dbReference>
<gene>
    <name evidence="9" type="ORF">BDZ31_000823</name>
</gene>
<comment type="subcellular location">
    <subcellularLocation>
        <location evidence="1">Cell membrane</location>
        <topology evidence="1">Multi-pass membrane protein</topology>
    </subcellularLocation>
</comment>
<dbReference type="RefSeq" id="WP_183339265.1">
    <property type="nucleotide sequence ID" value="NZ_JACHNU010000001.1"/>
</dbReference>
<protein>
    <submittedName>
        <fullName evidence="9">Membrane protein DedA with SNARE-associated domain</fullName>
    </submittedName>
</protein>
<evidence type="ECO:0000256" key="2">
    <source>
        <dbReference type="ARBA" id="ARBA00010792"/>
    </source>
</evidence>